<dbReference type="InterPro" id="IPR050940">
    <property type="entry name" value="Actin_reg-Ser/Thr_kinase"/>
</dbReference>
<evidence type="ECO:0000256" key="3">
    <source>
        <dbReference type="ARBA" id="ARBA00022679"/>
    </source>
</evidence>
<dbReference type="SUPFAM" id="SSF56112">
    <property type="entry name" value="Protein kinase-like (PK-like)"/>
    <property type="match status" value="1"/>
</dbReference>
<dbReference type="GO" id="GO:0004674">
    <property type="term" value="F:protein serine/threonine kinase activity"/>
    <property type="evidence" value="ECO:0007669"/>
    <property type="project" value="UniProtKB-KW"/>
</dbReference>
<evidence type="ECO:0000256" key="1">
    <source>
        <dbReference type="ARBA" id="ARBA00005843"/>
    </source>
</evidence>
<dbReference type="EMBL" id="KZ512716">
    <property type="protein sequence ID" value="PKU31483.1"/>
    <property type="molecule type" value="Genomic_DNA"/>
</dbReference>
<evidence type="ECO:0000256" key="4">
    <source>
        <dbReference type="ARBA" id="ARBA00022741"/>
    </source>
</evidence>
<feature type="domain" description="Protein kinase" evidence="7">
    <location>
        <begin position="1"/>
        <end position="98"/>
    </location>
</feature>
<protein>
    <recommendedName>
        <fullName evidence="7">Protein kinase domain-containing protein</fullName>
    </recommendedName>
</protein>
<reference evidence="9" key="1">
    <citation type="submission" date="2017-11" db="EMBL/GenBank/DDBJ databases">
        <authorList>
            <person name="Lima N.C."/>
            <person name="Parody-Merino A.M."/>
            <person name="Battley P.F."/>
            <person name="Fidler A.E."/>
            <person name="Prosdocimi F."/>
        </authorList>
    </citation>
    <scope>NUCLEOTIDE SEQUENCE [LARGE SCALE GENOMIC DNA]</scope>
</reference>
<name>A0A2I0TCF5_LIMLA</name>
<dbReference type="InterPro" id="IPR000719">
    <property type="entry name" value="Prot_kinase_dom"/>
</dbReference>
<dbReference type="GO" id="GO:0005737">
    <property type="term" value="C:cytoplasm"/>
    <property type="evidence" value="ECO:0007669"/>
    <property type="project" value="TreeGrafter"/>
</dbReference>
<sequence>MPVHAFLEGGASESINATAYREEETEYINCGNLEQLLDSNQHLPWTVRVKLAYDIAMGISYLHYKGIFHRDLTSKDFLQNDISVVEFSMDVDLFELLW</sequence>
<keyword evidence="9" id="KW-1185">Reference proteome</keyword>
<dbReference type="GO" id="GO:0005634">
    <property type="term" value="C:nucleus"/>
    <property type="evidence" value="ECO:0007669"/>
    <property type="project" value="TreeGrafter"/>
</dbReference>
<keyword evidence="6" id="KW-0067">ATP-binding</keyword>
<dbReference type="PANTHER" id="PTHR46485:SF6">
    <property type="entry name" value="DUAL SPECIFICITY TESTIS-SPECIFIC PROTEIN KINASE 2"/>
    <property type="match status" value="1"/>
</dbReference>
<dbReference type="PROSITE" id="PS50011">
    <property type="entry name" value="PROTEIN_KINASE_DOM"/>
    <property type="match status" value="1"/>
</dbReference>
<dbReference type="Pfam" id="PF07714">
    <property type="entry name" value="PK_Tyr_Ser-Thr"/>
    <property type="match status" value="1"/>
</dbReference>
<evidence type="ECO:0000313" key="8">
    <source>
        <dbReference type="EMBL" id="PKU31483.1"/>
    </source>
</evidence>
<evidence type="ECO:0000256" key="6">
    <source>
        <dbReference type="ARBA" id="ARBA00022840"/>
    </source>
</evidence>
<gene>
    <name evidence="8" type="ORF">llap_18213</name>
</gene>
<dbReference type="AlphaFoldDB" id="A0A2I0TCF5"/>
<evidence type="ECO:0000256" key="5">
    <source>
        <dbReference type="ARBA" id="ARBA00022777"/>
    </source>
</evidence>
<dbReference type="InterPro" id="IPR001245">
    <property type="entry name" value="Ser-Thr/Tyr_kinase_cat_dom"/>
</dbReference>
<dbReference type="GO" id="GO:0005524">
    <property type="term" value="F:ATP binding"/>
    <property type="evidence" value="ECO:0007669"/>
    <property type="project" value="UniProtKB-KW"/>
</dbReference>
<accession>A0A2I0TCF5</accession>
<dbReference type="InterPro" id="IPR011009">
    <property type="entry name" value="Kinase-like_dom_sf"/>
</dbReference>
<dbReference type="PANTHER" id="PTHR46485">
    <property type="entry name" value="LIM DOMAIN KINASE 1"/>
    <property type="match status" value="1"/>
</dbReference>
<keyword evidence="3" id="KW-0808">Transferase</keyword>
<dbReference type="OrthoDB" id="20134at2759"/>
<keyword evidence="5" id="KW-0418">Kinase</keyword>
<reference evidence="9" key="2">
    <citation type="submission" date="2017-12" db="EMBL/GenBank/DDBJ databases">
        <title>Genome sequence of the Bar-tailed Godwit (Limosa lapponica baueri).</title>
        <authorList>
            <person name="Lima N.C.B."/>
            <person name="Parody-Merino A.M."/>
            <person name="Battley P.F."/>
            <person name="Fidler A.E."/>
            <person name="Prosdocimi F."/>
        </authorList>
    </citation>
    <scope>NUCLEOTIDE SEQUENCE [LARGE SCALE GENOMIC DNA]</scope>
</reference>
<dbReference type="GO" id="GO:0030036">
    <property type="term" value="P:actin cytoskeleton organization"/>
    <property type="evidence" value="ECO:0007669"/>
    <property type="project" value="TreeGrafter"/>
</dbReference>
<keyword evidence="2" id="KW-0723">Serine/threonine-protein kinase</keyword>
<keyword evidence="4" id="KW-0547">Nucleotide-binding</keyword>
<organism evidence="8 9">
    <name type="scientific">Limosa lapponica baueri</name>
    <dbReference type="NCBI Taxonomy" id="1758121"/>
    <lineage>
        <taxon>Eukaryota</taxon>
        <taxon>Metazoa</taxon>
        <taxon>Chordata</taxon>
        <taxon>Craniata</taxon>
        <taxon>Vertebrata</taxon>
        <taxon>Euteleostomi</taxon>
        <taxon>Archelosauria</taxon>
        <taxon>Archosauria</taxon>
        <taxon>Dinosauria</taxon>
        <taxon>Saurischia</taxon>
        <taxon>Theropoda</taxon>
        <taxon>Coelurosauria</taxon>
        <taxon>Aves</taxon>
        <taxon>Neognathae</taxon>
        <taxon>Neoaves</taxon>
        <taxon>Charadriiformes</taxon>
        <taxon>Scolopacidae</taxon>
        <taxon>Limosa</taxon>
    </lineage>
</organism>
<evidence type="ECO:0000256" key="2">
    <source>
        <dbReference type="ARBA" id="ARBA00022527"/>
    </source>
</evidence>
<evidence type="ECO:0000313" key="9">
    <source>
        <dbReference type="Proteomes" id="UP000233556"/>
    </source>
</evidence>
<comment type="similarity">
    <text evidence="1">Belongs to the protein kinase superfamily. TKL Ser/Thr protein kinase family.</text>
</comment>
<evidence type="ECO:0000259" key="7">
    <source>
        <dbReference type="PROSITE" id="PS50011"/>
    </source>
</evidence>
<dbReference type="Gene3D" id="1.10.510.10">
    <property type="entry name" value="Transferase(Phosphotransferase) domain 1"/>
    <property type="match status" value="1"/>
</dbReference>
<proteinExistence type="inferred from homology"/>
<dbReference type="Proteomes" id="UP000233556">
    <property type="component" value="Unassembled WGS sequence"/>
</dbReference>